<accession>A0ABS4QJA7</accession>
<reference evidence="1 2" key="1">
    <citation type="submission" date="2021-03" db="EMBL/GenBank/DDBJ databases">
        <title>Sequencing the genomes of 1000 actinobacteria strains.</title>
        <authorList>
            <person name="Klenk H.-P."/>
        </authorList>
    </citation>
    <scope>NUCLEOTIDE SEQUENCE [LARGE SCALE GENOMIC DNA]</scope>
    <source>
        <strain evidence="1 2">DSM 45516</strain>
    </source>
</reference>
<protein>
    <submittedName>
        <fullName evidence="1">Uncharacterized protein</fullName>
    </submittedName>
</protein>
<dbReference type="RefSeq" id="WP_209893865.1">
    <property type="nucleotide sequence ID" value="NZ_JAGGMR010000001.1"/>
</dbReference>
<name>A0ABS4QJA7_9NOCA</name>
<evidence type="ECO:0000313" key="2">
    <source>
        <dbReference type="Proteomes" id="UP001519325"/>
    </source>
</evidence>
<evidence type="ECO:0000313" key="1">
    <source>
        <dbReference type="EMBL" id="MBP2191755.1"/>
    </source>
</evidence>
<comment type="caution">
    <text evidence="1">The sequence shown here is derived from an EMBL/GenBank/DDBJ whole genome shotgun (WGS) entry which is preliminary data.</text>
</comment>
<proteinExistence type="predicted"/>
<sequence>MIEEMAGRFPVVEESLACHLENNFEESLPHVFLWDLIGEIVAAQLGDADWLSIWGPVLDFLEIRSICCNLEDNEVIDFSFLQSLPNPGQPGYAIIDHLGPSLAERFAHVRPDG</sequence>
<dbReference type="Proteomes" id="UP001519325">
    <property type="component" value="Unassembled WGS sequence"/>
</dbReference>
<dbReference type="EMBL" id="JAGGMR010000001">
    <property type="protein sequence ID" value="MBP2191755.1"/>
    <property type="molecule type" value="Genomic_DNA"/>
</dbReference>
<organism evidence="1 2">
    <name type="scientific">Nocardia goodfellowii</name>
    <dbReference type="NCBI Taxonomy" id="882446"/>
    <lineage>
        <taxon>Bacteria</taxon>
        <taxon>Bacillati</taxon>
        <taxon>Actinomycetota</taxon>
        <taxon>Actinomycetes</taxon>
        <taxon>Mycobacteriales</taxon>
        <taxon>Nocardiaceae</taxon>
        <taxon>Nocardia</taxon>
    </lineage>
</organism>
<keyword evidence="2" id="KW-1185">Reference proteome</keyword>
<gene>
    <name evidence="1" type="ORF">BJ987_004656</name>
</gene>